<feature type="domain" description="GIY-YIG" evidence="1">
    <location>
        <begin position="187"/>
        <end position="276"/>
    </location>
</feature>
<name>A0A3D3R408_9PLAN</name>
<gene>
    <name evidence="2" type="ORF">DIT97_09775</name>
</gene>
<evidence type="ECO:0000313" key="2">
    <source>
        <dbReference type="EMBL" id="HCO23316.1"/>
    </source>
</evidence>
<dbReference type="CDD" id="cd10446">
    <property type="entry name" value="GIY-YIG_unchar_1"/>
    <property type="match status" value="1"/>
</dbReference>
<comment type="caution">
    <text evidence="2">The sequence shown here is derived from an EMBL/GenBank/DDBJ whole genome shotgun (WGS) entry which is preliminary data.</text>
</comment>
<dbReference type="AlphaFoldDB" id="A0A3D3R408"/>
<protein>
    <recommendedName>
        <fullName evidence="1">GIY-YIG domain-containing protein</fullName>
    </recommendedName>
</protein>
<evidence type="ECO:0000259" key="1">
    <source>
        <dbReference type="PROSITE" id="PS50164"/>
    </source>
</evidence>
<dbReference type="InterPro" id="IPR035901">
    <property type="entry name" value="GIY-YIG_endonuc_sf"/>
</dbReference>
<dbReference type="Proteomes" id="UP000263642">
    <property type="component" value="Unassembled WGS sequence"/>
</dbReference>
<reference evidence="2 3" key="1">
    <citation type="journal article" date="2018" name="Nat. Biotechnol.">
        <title>A standardized bacterial taxonomy based on genome phylogeny substantially revises the tree of life.</title>
        <authorList>
            <person name="Parks D.H."/>
            <person name="Chuvochina M."/>
            <person name="Waite D.W."/>
            <person name="Rinke C."/>
            <person name="Skarshewski A."/>
            <person name="Chaumeil P.A."/>
            <person name="Hugenholtz P."/>
        </authorList>
    </citation>
    <scope>NUCLEOTIDE SEQUENCE [LARGE SCALE GENOMIC DNA]</scope>
    <source>
        <strain evidence="2">UBA9375</strain>
    </source>
</reference>
<dbReference type="Gene3D" id="3.40.1440.10">
    <property type="entry name" value="GIY-YIG endonuclease"/>
    <property type="match status" value="1"/>
</dbReference>
<sequence>MPLMFNTILSEGGLPIEKVRLLRHRDQRAVKGLSPYELWRDDRQRFELYQSHQGFRNHKKLNYPYWASFVGTPSNETLFVGIYSVRYKGVLANDIPAPHTHNILEAGSCDAYELSLLPEFADLDGKLYIDWGLGTRSWIQRADNKNKPITEIRTEFKEPDFPGFLQFVSPLSKLDTLPPGWISSLKATSGVYLLTCPKTKEQYVGSAYGKDGFWGRWQRYILDGHGGNIALKSRDPSDYQVCILETAGTASTSDEIIHMESLWKAKLQSREMGLNRN</sequence>
<dbReference type="EMBL" id="DQAY01000056">
    <property type="protein sequence ID" value="HCO23316.1"/>
    <property type="molecule type" value="Genomic_DNA"/>
</dbReference>
<proteinExistence type="predicted"/>
<dbReference type="PROSITE" id="PS50164">
    <property type="entry name" value="GIY_YIG"/>
    <property type="match status" value="1"/>
</dbReference>
<accession>A0A3D3R408</accession>
<dbReference type="SUPFAM" id="SSF82771">
    <property type="entry name" value="GIY-YIG endonuclease"/>
    <property type="match status" value="1"/>
</dbReference>
<evidence type="ECO:0000313" key="3">
    <source>
        <dbReference type="Proteomes" id="UP000263642"/>
    </source>
</evidence>
<organism evidence="2 3">
    <name type="scientific">Gimesia maris</name>
    <dbReference type="NCBI Taxonomy" id="122"/>
    <lineage>
        <taxon>Bacteria</taxon>
        <taxon>Pseudomonadati</taxon>
        <taxon>Planctomycetota</taxon>
        <taxon>Planctomycetia</taxon>
        <taxon>Planctomycetales</taxon>
        <taxon>Planctomycetaceae</taxon>
        <taxon>Gimesia</taxon>
    </lineage>
</organism>
<dbReference type="InterPro" id="IPR000305">
    <property type="entry name" value="GIY-YIG_endonuc"/>
</dbReference>